<dbReference type="AlphaFoldDB" id="A0A9Q9LUJ9"/>
<dbReference type="RefSeq" id="WP_259805803.1">
    <property type="nucleotide sequence ID" value="NZ_CP080776.1"/>
</dbReference>
<reference evidence="3" key="1">
    <citation type="submission" date="2021-08" db="EMBL/GenBank/DDBJ databases">
        <authorList>
            <person name="Nwanade C."/>
            <person name="Wang M."/>
            <person name="Masoudi A."/>
            <person name="Yu Z."/>
            <person name="Liu J."/>
        </authorList>
    </citation>
    <scope>NUCLEOTIDE SEQUENCE</scope>
    <source>
        <strain evidence="3">S056</strain>
    </source>
</reference>
<dbReference type="SMART" id="SM00450">
    <property type="entry name" value="RHOD"/>
    <property type="match status" value="1"/>
</dbReference>
<dbReference type="SUPFAM" id="SSF52821">
    <property type="entry name" value="Rhodanese/Cell cycle control phosphatase"/>
    <property type="match status" value="1"/>
</dbReference>
<gene>
    <name evidence="3" type="ORF">K3X48_11925</name>
</gene>
<proteinExistence type="predicted"/>
<sequence>MVRFAVGAMLALVVAAAPSFAQQLNITKDKANASFVIKGKPITITRNQTPDAPLPPDFSQSSALCPPSCVTAMEAAPGVSTVGELEVIAFLEHEVASDQGLLLDSRSPDRFAKGSIPGALNVPAETLTDKNPYRDEILRALGGVKTGATWDFINATPLMIFCSGPRCDQSPRAIRALINTGYPAHKIRYYRGGMLVWSSLGLTITPNMN</sequence>
<feature type="chain" id="PRO_5040187094" evidence="1">
    <location>
        <begin position="22"/>
        <end position="209"/>
    </location>
</feature>
<dbReference type="EMBL" id="CP080776">
    <property type="protein sequence ID" value="UWP94906.1"/>
    <property type="molecule type" value="Genomic_DNA"/>
</dbReference>
<evidence type="ECO:0000313" key="4">
    <source>
        <dbReference type="Proteomes" id="UP001057991"/>
    </source>
</evidence>
<evidence type="ECO:0000256" key="1">
    <source>
        <dbReference type="SAM" id="SignalP"/>
    </source>
</evidence>
<dbReference type="Gene3D" id="3.40.250.10">
    <property type="entry name" value="Rhodanese-like domain"/>
    <property type="match status" value="1"/>
</dbReference>
<feature type="signal peptide" evidence="1">
    <location>
        <begin position="1"/>
        <end position="21"/>
    </location>
</feature>
<dbReference type="PROSITE" id="PS50206">
    <property type="entry name" value="RHODANESE_3"/>
    <property type="match status" value="1"/>
</dbReference>
<dbReference type="InterPro" id="IPR001763">
    <property type="entry name" value="Rhodanese-like_dom"/>
</dbReference>
<evidence type="ECO:0000259" key="2">
    <source>
        <dbReference type="PROSITE" id="PS50206"/>
    </source>
</evidence>
<dbReference type="CDD" id="cd00158">
    <property type="entry name" value="RHOD"/>
    <property type="match status" value="1"/>
</dbReference>
<evidence type="ECO:0000313" key="3">
    <source>
        <dbReference type="EMBL" id="UWP94906.1"/>
    </source>
</evidence>
<accession>A0A9Q9LUJ9</accession>
<name>A0A9Q9LUJ9_9RHOB</name>
<feature type="domain" description="Rhodanese" evidence="2">
    <location>
        <begin position="96"/>
        <end position="206"/>
    </location>
</feature>
<organism evidence="3 4">
    <name type="scientific">Aliiroseovarius crassostreae</name>
    <dbReference type="NCBI Taxonomy" id="154981"/>
    <lineage>
        <taxon>Bacteria</taxon>
        <taxon>Pseudomonadati</taxon>
        <taxon>Pseudomonadota</taxon>
        <taxon>Alphaproteobacteria</taxon>
        <taxon>Rhodobacterales</taxon>
        <taxon>Paracoccaceae</taxon>
        <taxon>Aliiroseovarius</taxon>
    </lineage>
</organism>
<dbReference type="InterPro" id="IPR036873">
    <property type="entry name" value="Rhodanese-like_dom_sf"/>
</dbReference>
<dbReference type="Pfam" id="PF00581">
    <property type="entry name" value="Rhodanese"/>
    <property type="match status" value="1"/>
</dbReference>
<keyword evidence="1" id="KW-0732">Signal</keyword>
<dbReference type="Proteomes" id="UP001057991">
    <property type="component" value="Chromosome"/>
</dbReference>
<protein>
    <submittedName>
        <fullName evidence="3">Rhodanese-like domain-containing protein</fullName>
    </submittedName>
</protein>